<protein>
    <recommendedName>
        <fullName evidence="3">Helicase Helix-turn-helix domain-containing protein</fullName>
    </recommendedName>
</protein>
<dbReference type="PIRSF" id="PIRSF021350">
    <property type="entry name" value="UCP021350"/>
    <property type="match status" value="1"/>
</dbReference>
<dbReference type="EMBL" id="AWTC01000009">
    <property type="protein sequence ID" value="EST11783.1"/>
    <property type="molecule type" value="Genomic_DNA"/>
</dbReference>
<dbReference type="OrthoDB" id="2354672at2"/>
<sequence>MEYRYAIILYLVNQFRGERTISGIYHLLKGKKSSQSIQDSFLFHVEPFFHSCEDLDRRDFKALIDECMSRRWISSPEQDSQRFVLSSEGERVFSRLDGHLLTPEGLNFTEQVNEESRFWLKLQLMVQTLSALLYHQRAFLPITRQPSVTESVRRCIMEASLGRSKLAAYFYRELVYFLQRCPASEAELLTAQLTGYKMSGLTVKQIAELTGKDEYECRILFKSALRRLMREIAEFPNYYPYTGRLLIVKKSALSLSAEETLKLIRSGLSLHEVAKKRRLSQSTVEDHLVEIALKDRTIDMSNYLSDRLEKQILEAASEAKTKQLKPIKKLLLDRASYFQIRLALAKEAVRRGEDPNGTTDE</sequence>
<keyword evidence="1" id="KW-0805">Transcription regulation</keyword>
<dbReference type="SUPFAM" id="SSF46894">
    <property type="entry name" value="C-terminal effector domain of the bipartite response regulators"/>
    <property type="match status" value="1"/>
</dbReference>
<evidence type="ECO:0000313" key="5">
    <source>
        <dbReference type="Proteomes" id="UP000018296"/>
    </source>
</evidence>
<name>V6IWT3_9BACL</name>
<dbReference type="InterPro" id="IPR016032">
    <property type="entry name" value="Sig_transdc_resp-reg_C-effctor"/>
</dbReference>
<dbReference type="Proteomes" id="UP000018296">
    <property type="component" value="Unassembled WGS sequence"/>
</dbReference>
<gene>
    <name evidence="4" type="ORF">P343_10570</name>
</gene>
<reference evidence="4 5" key="1">
    <citation type="journal article" date="2013" name="Genome Announc.">
        <title>Genome Sequence of Sporolactobacillus laevolacticus DSM442, an Efficient Polymer-Grade D-Lactate Producer from Agricultural Waste Cottonseed as a Nitrogen Source.</title>
        <authorList>
            <person name="Wang H."/>
            <person name="Wang L."/>
            <person name="Ju J."/>
            <person name="Yu B."/>
            <person name="Ma Y."/>
        </authorList>
    </citation>
    <scope>NUCLEOTIDE SEQUENCE [LARGE SCALE GENOMIC DNA]</scope>
    <source>
        <strain evidence="4 5">DSM 442</strain>
    </source>
</reference>
<feature type="domain" description="Helicase Helix-turn-helix" evidence="3">
    <location>
        <begin position="256"/>
        <end position="344"/>
    </location>
</feature>
<evidence type="ECO:0000256" key="1">
    <source>
        <dbReference type="ARBA" id="ARBA00023015"/>
    </source>
</evidence>
<dbReference type="InterPro" id="IPR008308">
    <property type="entry name" value="YpbB-like"/>
</dbReference>
<evidence type="ECO:0000256" key="2">
    <source>
        <dbReference type="ARBA" id="ARBA00023163"/>
    </source>
</evidence>
<dbReference type="eggNOG" id="COG4955">
    <property type="taxonomic scope" value="Bacteria"/>
</dbReference>
<evidence type="ECO:0000313" key="4">
    <source>
        <dbReference type="EMBL" id="EST11783.1"/>
    </source>
</evidence>
<evidence type="ECO:0000259" key="3">
    <source>
        <dbReference type="Pfam" id="PF14493"/>
    </source>
</evidence>
<dbReference type="GO" id="GO:0006355">
    <property type="term" value="P:regulation of DNA-templated transcription"/>
    <property type="evidence" value="ECO:0007669"/>
    <property type="project" value="InterPro"/>
</dbReference>
<dbReference type="GO" id="GO:0003677">
    <property type="term" value="F:DNA binding"/>
    <property type="evidence" value="ECO:0007669"/>
    <property type="project" value="InterPro"/>
</dbReference>
<dbReference type="PATRIC" id="fig|1395513.3.peg.2133"/>
<dbReference type="RefSeq" id="WP_023510363.1">
    <property type="nucleotide sequence ID" value="NZ_AWTC01000009.1"/>
</dbReference>
<keyword evidence="5" id="KW-1185">Reference proteome</keyword>
<proteinExistence type="predicted"/>
<dbReference type="InterPro" id="IPR029491">
    <property type="entry name" value="Helicase_HTH"/>
</dbReference>
<organism evidence="4 5">
    <name type="scientific">Sporolactobacillus laevolacticus DSM 442</name>
    <dbReference type="NCBI Taxonomy" id="1395513"/>
    <lineage>
        <taxon>Bacteria</taxon>
        <taxon>Bacillati</taxon>
        <taxon>Bacillota</taxon>
        <taxon>Bacilli</taxon>
        <taxon>Bacillales</taxon>
        <taxon>Sporolactobacillaceae</taxon>
        <taxon>Sporolactobacillus</taxon>
    </lineage>
</organism>
<comment type="caution">
    <text evidence="4">The sequence shown here is derived from an EMBL/GenBank/DDBJ whole genome shotgun (WGS) entry which is preliminary data.</text>
</comment>
<dbReference type="Pfam" id="PF14493">
    <property type="entry name" value="HTH_40"/>
    <property type="match status" value="1"/>
</dbReference>
<keyword evidence="2" id="KW-0804">Transcription</keyword>
<accession>V6IWT3</accession>
<dbReference type="STRING" id="1395513.P343_10570"/>
<dbReference type="AlphaFoldDB" id="V6IWT3"/>